<keyword evidence="6 13" id="KW-0732">Signal</keyword>
<evidence type="ECO:0000256" key="2">
    <source>
        <dbReference type="ARBA" id="ARBA00009811"/>
    </source>
</evidence>
<dbReference type="PANTHER" id="PTHR45712">
    <property type="entry name" value="AGAP008170-PA"/>
    <property type="match status" value="1"/>
</dbReference>
<evidence type="ECO:0000256" key="8">
    <source>
        <dbReference type="ARBA" id="ARBA00023157"/>
    </source>
</evidence>
<feature type="chain" id="PRO_5041406370" evidence="13">
    <location>
        <begin position="16"/>
        <end position="341"/>
    </location>
</feature>
<evidence type="ECO:0000313" key="15">
    <source>
        <dbReference type="EMBL" id="CAI5767171.1"/>
    </source>
</evidence>
<keyword evidence="7" id="KW-0677">Repeat</keyword>
<evidence type="ECO:0000256" key="13">
    <source>
        <dbReference type="SAM" id="SignalP"/>
    </source>
</evidence>
<dbReference type="InterPro" id="IPR001611">
    <property type="entry name" value="Leu-rich_rpt"/>
</dbReference>
<evidence type="ECO:0000256" key="9">
    <source>
        <dbReference type="ARBA" id="ARBA00023180"/>
    </source>
</evidence>
<dbReference type="AlphaFoldDB" id="A0AA35NWU1"/>
<keyword evidence="8 11" id="KW-1015">Disulfide bond</keyword>
<keyword evidence="16" id="KW-1185">Reference proteome</keyword>
<dbReference type="PANTHER" id="PTHR45712:SF2">
    <property type="entry name" value="ASPORIN"/>
    <property type="match status" value="1"/>
</dbReference>
<evidence type="ECO:0000256" key="1">
    <source>
        <dbReference type="ARBA" id="ARBA00004498"/>
    </source>
</evidence>
<dbReference type="InterPro" id="IPR016352">
    <property type="entry name" value="SLRP_I_decor/aspor/byglycan"/>
</dbReference>
<dbReference type="Pfam" id="PF13855">
    <property type="entry name" value="LRR_8"/>
    <property type="match status" value="2"/>
</dbReference>
<feature type="domain" description="LRRNT" evidence="14">
    <location>
        <begin position="72"/>
        <end position="104"/>
    </location>
</feature>
<feature type="disulfide bond" evidence="11">
    <location>
        <begin position="294"/>
        <end position="327"/>
    </location>
</feature>
<evidence type="ECO:0000256" key="11">
    <source>
        <dbReference type="PIRSR" id="PIRSR002490-1"/>
    </source>
</evidence>
<evidence type="ECO:0000256" key="10">
    <source>
        <dbReference type="PIRNR" id="PIRNR002490"/>
    </source>
</evidence>
<dbReference type="SMART" id="SM00369">
    <property type="entry name" value="LRR_TYP"/>
    <property type="match status" value="5"/>
</dbReference>
<feature type="compositionally biased region" description="Acidic residues" evidence="12">
    <location>
        <begin position="37"/>
        <end position="55"/>
    </location>
</feature>
<organism evidence="15 16">
    <name type="scientific">Podarcis lilfordi</name>
    <name type="common">Lilford's wall lizard</name>
    <dbReference type="NCBI Taxonomy" id="74358"/>
    <lineage>
        <taxon>Eukaryota</taxon>
        <taxon>Metazoa</taxon>
        <taxon>Chordata</taxon>
        <taxon>Craniata</taxon>
        <taxon>Vertebrata</taxon>
        <taxon>Euteleostomi</taxon>
        <taxon>Lepidosauria</taxon>
        <taxon>Squamata</taxon>
        <taxon>Bifurcata</taxon>
        <taxon>Unidentata</taxon>
        <taxon>Episquamata</taxon>
        <taxon>Laterata</taxon>
        <taxon>Lacertibaenia</taxon>
        <taxon>Lacertidae</taxon>
        <taxon>Podarcis</taxon>
    </lineage>
</organism>
<dbReference type="Gene3D" id="3.80.10.10">
    <property type="entry name" value="Ribonuclease Inhibitor"/>
    <property type="match status" value="2"/>
</dbReference>
<dbReference type="InterPro" id="IPR032675">
    <property type="entry name" value="LRR_dom_sf"/>
</dbReference>
<gene>
    <name evidence="15" type="ORF">PODLI_1B035765</name>
</gene>
<feature type="disulfide bond" evidence="11">
    <location>
        <begin position="77"/>
        <end position="86"/>
    </location>
</feature>
<dbReference type="InterPro" id="IPR050333">
    <property type="entry name" value="SLRP"/>
</dbReference>
<comment type="similarity">
    <text evidence="2 10">Belongs to the small leucine-rich proteoglycan (SLRP) family. SLRP class I subfamily.</text>
</comment>
<feature type="disulfide bond" evidence="11">
    <location>
        <begin position="73"/>
        <end position="79"/>
    </location>
</feature>
<accession>A0AA35NWU1</accession>
<evidence type="ECO:0000256" key="3">
    <source>
        <dbReference type="ARBA" id="ARBA00022525"/>
    </source>
</evidence>
<dbReference type="GO" id="GO:0005615">
    <property type="term" value="C:extracellular space"/>
    <property type="evidence" value="ECO:0007669"/>
    <property type="project" value="TreeGrafter"/>
</dbReference>
<dbReference type="InterPro" id="IPR003591">
    <property type="entry name" value="Leu-rich_rpt_typical-subtyp"/>
</dbReference>
<evidence type="ECO:0000259" key="14">
    <source>
        <dbReference type="SMART" id="SM00013"/>
    </source>
</evidence>
<keyword evidence="4 10" id="KW-0272">Extracellular matrix</keyword>
<evidence type="ECO:0000313" key="16">
    <source>
        <dbReference type="Proteomes" id="UP001178461"/>
    </source>
</evidence>
<reference evidence="15" key="1">
    <citation type="submission" date="2022-12" db="EMBL/GenBank/DDBJ databases">
        <authorList>
            <person name="Alioto T."/>
            <person name="Alioto T."/>
            <person name="Gomez Garrido J."/>
        </authorList>
    </citation>
    <scope>NUCLEOTIDE SEQUENCE</scope>
</reference>
<dbReference type="SUPFAM" id="SSF52058">
    <property type="entry name" value="L domain-like"/>
    <property type="match status" value="1"/>
</dbReference>
<comment type="subcellular location">
    <subcellularLocation>
        <location evidence="1 10">Secreted</location>
        <location evidence="1 10">Extracellular space</location>
        <location evidence="1 10">Extracellular matrix</location>
    </subcellularLocation>
</comment>
<dbReference type="PIRSF" id="PIRSF002490">
    <property type="entry name" value="SLRP_I"/>
    <property type="match status" value="1"/>
</dbReference>
<protein>
    <submittedName>
        <fullName evidence="15">Asporin</fullName>
    </submittedName>
</protein>
<proteinExistence type="inferred from homology"/>
<sequence>MREYVLLLLLALCSAKPFISPSYFTFKNMMLMDMEDLDDDDDDDDKDDDDKDDDNSLFPTRAPIIPFDLFPVCPFGCQCYLRVVHCSDLGLTSIPKNIPFDTRMIDLQNNKIKEVKENDLKGLTSLHALALNNNKITKIHPKAFQSTKKLRRLYLSHNNLTEIPANLPKSLAEIRIHDNKVKKIHKEAFKGMKALHVLGLPSSLLELHVDGNKISAIELEDFIRYKNLQRLGLGNNRIKDVENGSFANMPNIREIHLEKNKLKKVPSGFPDLKYLQVVFLHSNSISKVGVNDFCPTGGRLKKTLYSGISLFSNPVKYWDIQPGTFRCILNRNSVQIGNYGK</sequence>
<dbReference type="SMART" id="SM00013">
    <property type="entry name" value="LRRNT"/>
    <property type="match status" value="1"/>
</dbReference>
<dbReference type="Pfam" id="PF01462">
    <property type="entry name" value="LRRNT"/>
    <property type="match status" value="1"/>
</dbReference>
<feature type="region of interest" description="Disordered" evidence="12">
    <location>
        <begin position="37"/>
        <end position="57"/>
    </location>
</feature>
<dbReference type="InterPro" id="IPR000372">
    <property type="entry name" value="LRRNT"/>
</dbReference>
<evidence type="ECO:0000256" key="5">
    <source>
        <dbReference type="ARBA" id="ARBA00022614"/>
    </source>
</evidence>
<evidence type="ECO:0000256" key="12">
    <source>
        <dbReference type="SAM" id="MobiDB-lite"/>
    </source>
</evidence>
<evidence type="ECO:0000256" key="6">
    <source>
        <dbReference type="ARBA" id="ARBA00022729"/>
    </source>
</evidence>
<keyword evidence="5" id="KW-0433">Leucine-rich repeat</keyword>
<keyword evidence="9" id="KW-0325">Glycoprotein</keyword>
<keyword evidence="3" id="KW-0964">Secreted</keyword>
<feature type="signal peptide" evidence="13">
    <location>
        <begin position="1"/>
        <end position="15"/>
    </location>
</feature>
<evidence type="ECO:0000256" key="4">
    <source>
        <dbReference type="ARBA" id="ARBA00022530"/>
    </source>
</evidence>
<dbReference type="Proteomes" id="UP001178461">
    <property type="component" value="Chromosome 2"/>
</dbReference>
<dbReference type="PROSITE" id="PS51450">
    <property type="entry name" value="LRR"/>
    <property type="match status" value="3"/>
</dbReference>
<name>A0AA35NWU1_9SAUR</name>
<evidence type="ECO:0000256" key="7">
    <source>
        <dbReference type="ARBA" id="ARBA00022737"/>
    </source>
</evidence>
<dbReference type="EMBL" id="OX395127">
    <property type="protein sequence ID" value="CAI5767171.1"/>
    <property type="molecule type" value="Genomic_DNA"/>
</dbReference>